<dbReference type="PANTHER" id="PTHR34400">
    <property type="match status" value="1"/>
</dbReference>
<protein>
    <submittedName>
        <fullName evidence="3">Ferritin-like protein</fullName>
    </submittedName>
</protein>
<comment type="caution">
    <text evidence="3">The sequence shown here is derived from an EMBL/GenBank/DDBJ whole genome shotgun (WGS) entry which is preliminary data.</text>
</comment>
<name>A0AAE3NKY4_RALSL</name>
<dbReference type="PANTHER" id="PTHR34400:SF4">
    <property type="entry name" value="MEMBRANE PROTEIN"/>
    <property type="match status" value="1"/>
</dbReference>
<reference evidence="3" key="1">
    <citation type="submission" date="2021-09" db="EMBL/GenBank/DDBJ databases">
        <title>Genomic analysis of Ralstonia spp.</title>
        <authorList>
            <person name="Aburjaile F."/>
            <person name="Ariute J.C."/>
            <person name="Pais A.K.L."/>
            <person name="Albuquerque G.M.R."/>
            <person name="Silva A.M.F."/>
            <person name="Brenig B."/>
            <person name="Azevedo V."/>
            <person name="Matiuzzi M."/>
            <person name="Ramos R."/>
            <person name="Goes-Neto A."/>
            <person name="Soares S."/>
            <person name="Iseppon A.M.B."/>
            <person name="Souza E."/>
            <person name="Gama M."/>
        </authorList>
    </citation>
    <scope>NUCLEOTIDE SEQUENCE</scope>
    <source>
        <strain evidence="3">B4</strain>
    </source>
</reference>
<dbReference type="RefSeq" id="WP_184848660.1">
    <property type="nucleotide sequence ID" value="NZ_JABZEH010000001.1"/>
</dbReference>
<proteinExistence type="predicted"/>
<feature type="region of interest" description="Disordered" evidence="1">
    <location>
        <begin position="563"/>
        <end position="597"/>
    </location>
</feature>
<feature type="region of interest" description="Disordered" evidence="1">
    <location>
        <begin position="671"/>
        <end position="691"/>
    </location>
</feature>
<dbReference type="Pfam" id="PF12902">
    <property type="entry name" value="Ferritin-like"/>
    <property type="match status" value="1"/>
</dbReference>
<evidence type="ECO:0000313" key="3">
    <source>
        <dbReference type="EMBL" id="MDB0523875.1"/>
    </source>
</evidence>
<dbReference type="InterPro" id="IPR012347">
    <property type="entry name" value="Ferritin-like"/>
</dbReference>
<evidence type="ECO:0000313" key="4">
    <source>
        <dbReference type="Proteomes" id="UP001143674"/>
    </source>
</evidence>
<sequence>MNIREASNNLLLYRERSLDDLATDISAVRALAQAAINVELFTIPLYMTGLYSVFGTHEINAENISYYQGRRWPGMAPTARPVTREDKAFNLVFSVFIQEMLHLQMAANICTAIGGTPSFTSPALQKPDHGWSCYGPEQTTIPHVINLLDTTRYHDTKVSLGALNKNTLDLFCAIEQTEKDAMEILQPDKRKDYFPTVPFKDWNPSKGEMDLPMFGSIGHMYECYAQYLRIEYTDGQTLWQKLFDPNCVQQDMFNSMVKGHPRREYPRIETALNQQDLADPVKAFNKVITFMSAITDQGEGSQIALGRSLLRYQLGPVQPAPLPLTDVKEKYREDRQSLEIDYPSYTATGQHAPSADAEARYHYAAETHLERFEALRLELPHIMTWEKWHADPKNTWTAKMLTTPDYDPAKDSEAIPSPQAIADALNRLKQQRATEYPILSKVAVGAIAGITTVLDTYWKVATTAFPYPSMVGSGDRVSLCWAVFGQAPDLGLGIGAPDDKLLYHACQALDLHGDGQASCAAIEIYHSCRGSNGCKAQGGCGFAQLDAGGGSCGHGSSGSTASADQAAKAAPYRVRGRKSHSDATDPNLCGGPTPAPGPYSAPSDNRCGGLGGCAVPISASQLYPEGGTMVLYDFVGPQHEKQQIGEMTFALGDSVYGKAWQAYKEVMASRGKQIGDPPKPTDLRIALPPST</sequence>
<evidence type="ECO:0000256" key="1">
    <source>
        <dbReference type="SAM" id="MobiDB-lite"/>
    </source>
</evidence>
<dbReference type="Proteomes" id="UP001143674">
    <property type="component" value="Unassembled WGS sequence"/>
</dbReference>
<dbReference type="Gene3D" id="1.20.1260.10">
    <property type="match status" value="1"/>
</dbReference>
<feature type="domain" description="Iminophenyl-pyruvate dimer synthase" evidence="2">
    <location>
        <begin position="33"/>
        <end position="302"/>
    </location>
</feature>
<accession>A0AAE3NKY4</accession>
<dbReference type="EMBL" id="JAIVEX010000011">
    <property type="protein sequence ID" value="MDB0523875.1"/>
    <property type="molecule type" value="Genomic_DNA"/>
</dbReference>
<gene>
    <name evidence="3" type="ORF">LBW55_19925</name>
</gene>
<organism evidence="3 4">
    <name type="scientific">Ralstonia solanacearum</name>
    <name type="common">Pseudomonas solanacearum</name>
    <dbReference type="NCBI Taxonomy" id="305"/>
    <lineage>
        <taxon>Bacteria</taxon>
        <taxon>Pseudomonadati</taxon>
        <taxon>Pseudomonadota</taxon>
        <taxon>Betaproteobacteria</taxon>
        <taxon>Burkholderiales</taxon>
        <taxon>Burkholderiaceae</taxon>
        <taxon>Ralstonia</taxon>
        <taxon>Ralstonia solanacearum species complex</taxon>
    </lineage>
</organism>
<dbReference type="AlphaFoldDB" id="A0AAE3NKY4"/>
<evidence type="ECO:0000259" key="2">
    <source>
        <dbReference type="Pfam" id="PF12902"/>
    </source>
</evidence>
<dbReference type="InterPro" id="IPR026820">
    <property type="entry name" value="VioB/RebD_dom"/>
</dbReference>